<dbReference type="eggNOG" id="COG3387">
    <property type="taxonomic scope" value="Bacteria"/>
</dbReference>
<dbReference type="GO" id="GO:0004553">
    <property type="term" value="F:hydrolase activity, hydrolyzing O-glycosyl compounds"/>
    <property type="evidence" value="ECO:0007669"/>
    <property type="project" value="UniProtKB-ARBA"/>
</dbReference>
<dbReference type="InterPro" id="IPR012341">
    <property type="entry name" value="6hp_glycosidase-like_sf"/>
</dbReference>
<name>S4XKA3_SORCE</name>
<dbReference type="HOGENOM" id="CLU_010399_2_0_7"/>
<protein>
    <submittedName>
        <fullName evidence="4">Glycosyl hydrolase family 15</fullName>
    </submittedName>
</protein>
<dbReference type="Pfam" id="PF00723">
    <property type="entry name" value="Glyco_hydro_15"/>
    <property type="match status" value="1"/>
</dbReference>
<dbReference type="GO" id="GO:0005975">
    <property type="term" value="P:carbohydrate metabolic process"/>
    <property type="evidence" value="ECO:0007669"/>
    <property type="project" value="InterPro"/>
</dbReference>
<gene>
    <name evidence="4" type="ORF">SCE1572_46185</name>
</gene>
<reference evidence="4 5" key="1">
    <citation type="journal article" date="2013" name="Sci. Rep.">
        <title>Extraordinary expansion of a Sorangium cellulosum genome from an alkaline milieu.</title>
        <authorList>
            <person name="Han K."/>
            <person name="Li Z.F."/>
            <person name="Peng R."/>
            <person name="Zhu L.P."/>
            <person name="Zhou T."/>
            <person name="Wang L.G."/>
            <person name="Li S.G."/>
            <person name="Zhang X.B."/>
            <person name="Hu W."/>
            <person name="Wu Z.H."/>
            <person name="Qin N."/>
            <person name="Li Y.Z."/>
        </authorList>
    </citation>
    <scope>NUCLEOTIDE SEQUENCE [LARGE SCALE GENOMIC DNA]</scope>
    <source>
        <strain evidence="4 5">So0157-2</strain>
    </source>
</reference>
<feature type="domain" description="GH15-like" evidence="2">
    <location>
        <begin position="283"/>
        <end position="649"/>
    </location>
</feature>
<organism evidence="4 5">
    <name type="scientific">Sorangium cellulosum So0157-2</name>
    <dbReference type="NCBI Taxonomy" id="1254432"/>
    <lineage>
        <taxon>Bacteria</taxon>
        <taxon>Pseudomonadati</taxon>
        <taxon>Myxococcota</taxon>
        <taxon>Polyangia</taxon>
        <taxon>Polyangiales</taxon>
        <taxon>Polyangiaceae</taxon>
        <taxon>Sorangium</taxon>
    </lineage>
</organism>
<feature type="compositionally biased region" description="Low complexity" evidence="1">
    <location>
        <begin position="8"/>
        <end position="23"/>
    </location>
</feature>
<dbReference type="PATRIC" id="fig|1254432.3.peg.10438"/>
<dbReference type="InterPro" id="IPR011613">
    <property type="entry name" value="GH15-like"/>
</dbReference>
<dbReference type="InterPro" id="IPR045582">
    <property type="entry name" value="Trehalase-like_N"/>
</dbReference>
<proteinExistence type="predicted"/>
<dbReference type="KEGG" id="scu:SCE1572_46185"/>
<evidence type="ECO:0000313" key="5">
    <source>
        <dbReference type="Proteomes" id="UP000014803"/>
    </source>
</evidence>
<evidence type="ECO:0000256" key="1">
    <source>
        <dbReference type="SAM" id="MobiDB-lite"/>
    </source>
</evidence>
<dbReference type="AlphaFoldDB" id="S4XKA3"/>
<dbReference type="STRING" id="1254432.SCE1572_46185"/>
<evidence type="ECO:0000259" key="3">
    <source>
        <dbReference type="Pfam" id="PF19291"/>
    </source>
</evidence>
<keyword evidence="4" id="KW-0378">Hydrolase</keyword>
<dbReference type="Proteomes" id="UP000014803">
    <property type="component" value="Chromosome"/>
</dbReference>
<dbReference type="Gene3D" id="1.50.10.10">
    <property type="match status" value="1"/>
</dbReference>
<dbReference type="EMBL" id="CP003969">
    <property type="protein sequence ID" value="AGP32911.1"/>
    <property type="molecule type" value="Genomic_DNA"/>
</dbReference>
<dbReference type="PANTHER" id="PTHR31616">
    <property type="entry name" value="TREHALASE"/>
    <property type="match status" value="1"/>
</dbReference>
<feature type="region of interest" description="Disordered" evidence="1">
    <location>
        <begin position="1"/>
        <end position="51"/>
    </location>
</feature>
<dbReference type="SUPFAM" id="SSF48208">
    <property type="entry name" value="Six-hairpin glycosidases"/>
    <property type="match status" value="1"/>
</dbReference>
<sequence length="660" mass="73491">MGTSPRPRASSGCTGARSSGSSRGCRRGREGRRRERSAGGGTSRPGGRYEEVMPYKPIESYGVIGDMHSVALVGMDGSIDWCCLPHFDSPSVFAAILDDKKGGSFALAAAHAASRKQMYMPDTNVLLTRFLHADGVGEVCDFMPIHRDPYGSYRRGMHQIVRVARAVRGAVRFQLACRPAIDFARRPHRLILDDPRGAVFDSDGLDLALLSPVPLSSDGAGGVTADFVLQPGESATFALRQVEDWTAGDGLLSTPINGEDALRRTVEFWRRWLGKSRYKGRWREMVDRSALVLKLLTFEPTGAIVAAATTSLPEEIGGVRNWDYRYVWVRDAAFTLYAFLRLGYTEEAARFMEWLSARVSEEDGPTGPLQLMYGIEGRHELPEVALTHLDGYRGSRPVRVGNGATAQLQLDIYGELIDSVYLFDKYGSPIHYDFWRELRRMAYWVCQCWEQPDESIWEVRGGKRQFVYSKLQCWVALDRTLRLADKRSLPLDRPRVARARDDIYEAIMTHGWDAERRTFVQSFGSSALDASNLLMSLMRFISPTDPRIVGTIDRTLAELASDTLVHRYELGKGAGDGLTGKEGTFSICTFWLVEALARAGRLEDARFIFEKMLTYANHLGLYSEQIGASGELLGNFPQAFTHLGLVSAAFYLDRALGQGG</sequence>
<feature type="domain" description="Trehalase-like N-terminal" evidence="3">
    <location>
        <begin position="56"/>
        <end position="193"/>
    </location>
</feature>
<dbReference type="PANTHER" id="PTHR31616:SF0">
    <property type="entry name" value="GLUCAN 1,4-ALPHA-GLUCOSIDASE"/>
    <property type="match status" value="1"/>
</dbReference>
<accession>S4XKA3</accession>
<evidence type="ECO:0000313" key="4">
    <source>
        <dbReference type="EMBL" id="AGP32911.1"/>
    </source>
</evidence>
<dbReference type="Pfam" id="PF19291">
    <property type="entry name" value="TREH_N"/>
    <property type="match status" value="1"/>
</dbReference>
<dbReference type="InterPro" id="IPR008928">
    <property type="entry name" value="6-hairpin_glycosidase_sf"/>
</dbReference>
<evidence type="ECO:0000259" key="2">
    <source>
        <dbReference type="Pfam" id="PF00723"/>
    </source>
</evidence>